<organism evidence="2 3">
    <name type="scientific">Microctonus aethiopoides</name>
    <dbReference type="NCBI Taxonomy" id="144406"/>
    <lineage>
        <taxon>Eukaryota</taxon>
        <taxon>Metazoa</taxon>
        <taxon>Ecdysozoa</taxon>
        <taxon>Arthropoda</taxon>
        <taxon>Hexapoda</taxon>
        <taxon>Insecta</taxon>
        <taxon>Pterygota</taxon>
        <taxon>Neoptera</taxon>
        <taxon>Endopterygota</taxon>
        <taxon>Hymenoptera</taxon>
        <taxon>Apocrita</taxon>
        <taxon>Ichneumonoidea</taxon>
        <taxon>Braconidae</taxon>
        <taxon>Euphorinae</taxon>
        <taxon>Microctonus</taxon>
    </lineage>
</organism>
<feature type="compositionally biased region" description="Low complexity" evidence="1">
    <location>
        <begin position="1665"/>
        <end position="1674"/>
    </location>
</feature>
<feature type="compositionally biased region" description="Polar residues" evidence="1">
    <location>
        <begin position="972"/>
        <end position="992"/>
    </location>
</feature>
<dbReference type="InterPro" id="IPR051825">
    <property type="entry name" value="SRCIN1"/>
</dbReference>
<feature type="compositionally biased region" description="Basic and acidic residues" evidence="1">
    <location>
        <begin position="576"/>
        <end position="585"/>
    </location>
</feature>
<feature type="compositionally biased region" description="Basic and acidic residues" evidence="1">
    <location>
        <begin position="1353"/>
        <end position="1382"/>
    </location>
</feature>
<feature type="compositionally biased region" description="Low complexity" evidence="1">
    <location>
        <begin position="869"/>
        <end position="880"/>
    </location>
</feature>
<accession>A0AA39KWU5</accession>
<protein>
    <submittedName>
        <fullName evidence="2">Uncharacterized protein</fullName>
    </submittedName>
</protein>
<feature type="compositionally biased region" description="Polar residues" evidence="1">
    <location>
        <begin position="938"/>
        <end position="950"/>
    </location>
</feature>
<feature type="compositionally biased region" description="Basic and acidic residues" evidence="1">
    <location>
        <begin position="1799"/>
        <end position="1813"/>
    </location>
</feature>
<feature type="compositionally biased region" description="Gly residues" evidence="1">
    <location>
        <begin position="1931"/>
        <end position="1941"/>
    </location>
</feature>
<feature type="compositionally biased region" description="Polar residues" evidence="1">
    <location>
        <begin position="1"/>
        <end position="20"/>
    </location>
</feature>
<feature type="region of interest" description="Disordered" evidence="1">
    <location>
        <begin position="1408"/>
        <end position="1447"/>
    </location>
</feature>
<feature type="region of interest" description="Disordered" evidence="1">
    <location>
        <begin position="1632"/>
        <end position="1651"/>
    </location>
</feature>
<feature type="compositionally biased region" description="Gly residues" evidence="1">
    <location>
        <begin position="1950"/>
        <end position="1974"/>
    </location>
</feature>
<feature type="region of interest" description="Disordered" evidence="1">
    <location>
        <begin position="1766"/>
        <end position="1813"/>
    </location>
</feature>
<dbReference type="PANTHER" id="PTHR22741">
    <property type="entry name" value="P140CAP/SNIP-RELATED"/>
    <property type="match status" value="1"/>
</dbReference>
<dbReference type="EMBL" id="JAQQBS010000001">
    <property type="protein sequence ID" value="KAK0176695.1"/>
    <property type="molecule type" value="Genomic_DNA"/>
</dbReference>
<feature type="region of interest" description="Disordered" evidence="1">
    <location>
        <begin position="1172"/>
        <end position="1204"/>
    </location>
</feature>
<feature type="compositionally biased region" description="Polar residues" evidence="1">
    <location>
        <begin position="1767"/>
        <end position="1777"/>
    </location>
</feature>
<feature type="compositionally biased region" description="Polar residues" evidence="1">
    <location>
        <begin position="1598"/>
        <end position="1612"/>
    </location>
</feature>
<feature type="compositionally biased region" description="Polar residues" evidence="1">
    <location>
        <begin position="886"/>
        <end position="905"/>
    </location>
</feature>
<dbReference type="PANTHER" id="PTHR22741:SF10">
    <property type="entry name" value="COILED-COIL DOMAIN-CONTAINING PROTEIN CG32809"/>
    <property type="match status" value="1"/>
</dbReference>
<feature type="compositionally biased region" description="Basic and acidic residues" evidence="1">
    <location>
        <begin position="1861"/>
        <end position="1877"/>
    </location>
</feature>
<feature type="region of interest" description="Disordered" evidence="1">
    <location>
        <begin position="1661"/>
        <end position="1695"/>
    </location>
</feature>
<feature type="region of interest" description="Disordered" evidence="1">
    <location>
        <begin position="1345"/>
        <end position="1385"/>
    </location>
</feature>
<reference evidence="2" key="2">
    <citation type="submission" date="2023-03" db="EMBL/GenBank/DDBJ databases">
        <authorList>
            <person name="Inwood S.N."/>
            <person name="Skelly J.G."/>
            <person name="Guhlin J."/>
            <person name="Harrop T.W.R."/>
            <person name="Goldson S.G."/>
            <person name="Dearden P.K."/>
        </authorList>
    </citation>
    <scope>NUCLEOTIDE SEQUENCE</scope>
    <source>
        <strain evidence="2">Irish</strain>
        <tissue evidence="2">Whole body</tissue>
    </source>
</reference>
<feature type="compositionally biased region" description="Basic and acidic residues" evidence="1">
    <location>
        <begin position="1975"/>
        <end position="1986"/>
    </location>
</feature>
<feature type="compositionally biased region" description="Polar residues" evidence="1">
    <location>
        <begin position="1172"/>
        <end position="1181"/>
    </location>
</feature>
<feature type="compositionally biased region" description="Polar residues" evidence="1">
    <location>
        <begin position="1408"/>
        <end position="1425"/>
    </location>
</feature>
<feature type="region of interest" description="Disordered" evidence="1">
    <location>
        <begin position="1"/>
        <end position="33"/>
    </location>
</feature>
<dbReference type="GO" id="GO:0005737">
    <property type="term" value="C:cytoplasm"/>
    <property type="evidence" value="ECO:0007669"/>
    <property type="project" value="TreeGrafter"/>
</dbReference>
<dbReference type="Proteomes" id="UP001168990">
    <property type="component" value="Unassembled WGS sequence"/>
</dbReference>
<feature type="compositionally biased region" description="Basic and acidic residues" evidence="1">
    <location>
        <begin position="925"/>
        <end position="937"/>
    </location>
</feature>
<feature type="region of interest" description="Disordered" evidence="1">
    <location>
        <begin position="1850"/>
        <end position="1991"/>
    </location>
</feature>
<evidence type="ECO:0000313" key="3">
    <source>
        <dbReference type="Proteomes" id="UP001168990"/>
    </source>
</evidence>
<feature type="compositionally biased region" description="Polar residues" evidence="1">
    <location>
        <begin position="1520"/>
        <end position="1534"/>
    </location>
</feature>
<feature type="region of interest" description="Disordered" evidence="1">
    <location>
        <begin position="1008"/>
        <end position="1067"/>
    </location>
</feature>
<feature type="compositionally biased region" description="Low complexity" evidence="1">
    <location>
        <begin position="1093"/>
        <end position="1106"/>
    </location>
</feature>
<feature type="region of interest" description="Disordered" evidence="1">
    <location>
        <begin position="724"/>
        <end position="745"/>
    </location>
</feature>
<keyword evidence="3" id="KW-1185">Reference proteome</keyword>
<evidence type="ECO:0000256" key="1">
    <source>
        <dbReference type="SAM" id="MobiDB-lite"/>
    </source>
</evidence>
<feature type="region of interest" description="Disordered" evidence="1">
    <location>
        <begin position="1520"/>
        <end position="1543"/>
    </location>
</feature>
<feature type="compositionally biased region" description="Polar residues" evidence="1">
    <location>
        <begin position="1036"/>
        <end position="1067"/>
    </location>
</feature>
<feature type="region of interest" description="Disordered" evidence="1">
    <location>
        <begin position="859"/>
        <end position="993"/>
    </location>
</feature>
<feature type="region of interest" description="Disordered" evidence="1">
    <location>
        <begin position="548"/>
        <end position="600"/>
    </location>
</feature>
<reference evidence="2" key="1">
    <citation type="journal article" date="2023" name="bioRxiv">
        <title>Scaffold-level genome assemblies of two parasitoid biocontrol wasps reveal the parthenogenesis mechanism and an associated novel virus.</title>
        <authorList>
            <person name="Inwood S."/>
            <person name="Skelly J."/>
            <person name="Guhlin J."/>
            <person name="Harrop T."/>
            <person name="Goldson S."/>
            <person name="Dearden P."/>
        </authorList>
    </citation>
    <scope>NUCLEOTIDE SEQUENCE</scope>
    <source>
        <strain evidence="2">Irish</strain>
        <tissue evidence="2">Whole body</tissue>
    </source>
</reference>
<feature type="compositionally biased region" description="Low complexity" evidence="1">
    <location>
        <begin position="1893"/>
        <end position="1906"/>
    </location>
</feature>
<feature type="region of interest" description="Disordered" evidence="1">
    <location>
        <begin position="1085"/>
        <end position="1111"/>
    </location>
</feature>
<sequence>MAEPSLTASDSLRNSYFNHKSANENETSDEIVTTNEENIRIVSVDKLTVEKITLDETVFQEVLNKTEGTKKSLVSTKKYSTRSEIKKPWAWRSEKDREEIFKIQKNKEKSNGSIEKNDNSFTTKSVSKLPVWKADKIKSISKLNDKKVKLVKFADNSSNVDCDKSDQITSDISKVCKVPPTISPESHKNIGNDNKNSFIEQKHATVGKKKILFTDNNEPDKKCHDAASITAYARLEKSQAKIKRLQCNLVKINAETAESYVQKLPVQHQHLLKTSTTSDLDFNKNITKVTLNNEFLTKHGFDPTSKAGHARTSDIDIDYISGAEKVILNKSQKPKYSKEVSEIEKRWSGEFLENQFGRNSSESSKSSYIEEIDSISSHESVVEQSQSRAYNNQYELEQERNNQEYQKRTFDEILEDTVSTIGSNSHLDGQHKISDEYLEDDDSKDSTLKQSSSTNSCLQININEIDGDKNLNDDKWFGNADYEKIIISNEESDDEELEVSKIISDSESNFVNEERQYTELRKVIVTEGAYEEELKCDGYAELIKGITMEPGSSKGKDEKKKKGGLRRLLPGLFSPKDSRKEYKKEHKEKKKRDERHFNQHQQNGIYMRSPDTMHLNEDIKRNVNLNTSLNGTIIEERLNEIKQELFPDQGMTTSTPDHFLQSDRDHILGRRTPRLYTANSSLSSIAVEDKWIDQNIISGSPDMRKFKQQIRNDNDRKCNLERKHSLQESQPHFVRNHGPSGRISAPPSERFLIRPRAIHPVDRPLPAIPQKVEFSNYENQEEIRKQPGVFIRGDRINYQPETYFSGNQNYTNERELYGNGNHVEKTEINRNQSIDSGFNMTPVSTQLKANRQIINNQNGQKITCGMARSPKYSPSSSQKSGDYADSSYTPNSSQKSEFSPGSSKSGEYYLNSPRNSSRMSPDYSINDRRDQPDHESTKSSTSYQIPSNIRVQMKDDRIYNEPPKSPFESDKSSVSPRNLHLNTSQDSASVQRGSPIIPLSSNLAKLRANVGTSSPSVDSTENSGERVKSPSIPSPIGTTRTSMSPTQLSNQRDITKSPLSNSPITISPQRQRFTSPLTIITPASPVSCNNTLSPNGSTRSTSGTPPSFGPISPPRIIIHGRETQCRTPISSSTMNQMQTSGYPHMSTFQPRKAQPTDQILIASPKREPIYDSQLQRSSSRMESGCPDSPVPMVDSPSHSNSPRQNFHKTVAVRLNKTESPDTLGISEQLPPEAFRDEPPKVLNLSRSLSPQSLDKSIQRPEPIYVERQNLPRKALPEKVNLERQDISSTGTRTNMLLIPAKQENIGKVLGPLNRQVTATSPTKEQIVKNTQQPIYVQDYPQRVASARSMSPDVQKETHASSKDRPDKLLLRKKDGGNVHDRPQGIYGNQKFVIQDQNISMEDIYGKRLQQSPGTNPMRSPVNQYQQKHEVIVQQRSSTPSQEQRHRQIYVSKQEALSQNQKQSHSKQLKEPIYVQRNQMPAMSPRIVEPIYSSNPNKQSSPSKRQTMQHLEAFYWQQKALESQKATQNSPNTSTKSEEPDSPEVREAIYWHQLKKLDEEQQRKLFERNQFDERNDPTYWKKKIHNSLPSPTIDIIKHGSSTSLSNPKHSQIQDPREQRLENPEQIYWRTQMQSTVNSSAKPPLSGQKGQNQPVLVVRPQQAVRESNQSQLNQKQNSKELRSKSVSPHFVRNDERRSLQLPRKLVMTLDDGCSEKHSMIVNARKSMTPPIYDDADIDKKQPPPIFKRGSLISNSSSSVEYGTMGTKRVSFSNQSNSPEIGSGNWPRKHGMAPEPPTRKHRTEEKIPSDKNDQNTARLHEEDQNSINNIYGNTVACPSQQFIIYETYDANKPLPPPPSNDSWMIKRSDNVRDDKNERLKIQRANVPASPRKLIMGVSESESGSEAGEVQKILQRRNEEEWNPGGKGRQSNDTGGLGRAEGEGGSNDLPSGRRSGGIGVLGSVVGGRVTGTSGGGGGRSRDEPRRHTLSGDHAPSLHHQQFNAQQFPLHPHHLPLPHGQYGTSSTRHTTMDLEMGTKSRQRKSPLPRGYPPPSTAMLFDDDPGIMSEVETACTGFRRGGKQRSSLPVVRTPSKTLERPLGLVFLQYRKETKRALLPNEITSIDTVKALFVRSFPKQLTMEYLDSPDVKVYIHDSNKDMFYELEDHRSHLRDIRDRSVLRLIEKTDGVGGISGPLGAPVGGPPGLPPHWEDQSYFSEPEFDSEFQHQHIHKSKMDIFRKWKLMQ</sequence>
<proteinExistence type="predicted"/>
<name>A0AA39KWU5_9HYME</name>
<feature type="region of interest" description="Disordered" evidence="1">
    <location>
        <begin position="1581"/>
        <end position="1618"/>
    </location>
</feature>
<comment type="caution">
    <text evidence="2">The sequence shown here is derived from an EMBL/GenBank/DDBJ whole genome shotgun (WGS) entry which is preliminary data.</text>
</comment>
<feature type="region of interest" description="Disordered" evidence="1">
    <location>
        <begin position="1729"/>
        <end position="1749"/>
    </location>
</feature>
<feature type="compositionally biased region" description="Low complexity" evidence="1">
    <location>
        <begin position="1186"/>
        <end position="1199"/>
    </location>
</feature>
<gene>
    <name evidence="2" type="ORF">PV328_000808</name>
</gene>
<feature type="compositionally biased region" description="Polar residues" evidence="1">
    <location>
        <begin position="1010"/>
        <end position="1022"/>
    </location>
</feature>
<evidence type="ECO:0000313" key="2">
    <source>
        <dbReference type="EMBL" id="KAK0176695.1"/>
    </source>
</evidence>